<organism evidence="3 4">
    <name type="scientific">Genlisea aurea</name>
    <dbReference type="NCBI Taxonomy" id="192259"/>
    <lineage>
        <taxon>Eukaryota</taxon>
        <taxon>Viridiplantae</taxon>
        <taxon>Streptophyta</taxon>
        <taxon>Embryophyta</taxon>
        <taxon>Tracheophyta</taxon>
        <taxon>Spermatophyta</taxon>
        <taxon>Magnoliopsida</taxon>
        <taxon>eudicotyledons</taxon>
        <taxon>Gunneridae</taxon>
        <taxon>Pentapetalae</taxon>
        <taxon>asterids</taxon>
        <taxon>lamiids</taxon>
        <taxon>Lamiales</taxon>
        <taxon>Lentibulariaceae</taxon>
        <taxon>Genlisea</taxon>
    </lineage>
</organism>
<dbReference type="OrthoDB" id="14833at2759"/>
<evidence type="ECO:0000313" key="3">
    <source>
        <dbReference type="EMBL" id="EPS69107.1"/>
    </source>
</evidence>
<evidence type="ECO:0000313" key="4">
    <source>
        <dbReference type="Proteomes" id="UP000015453"/>
    </source>
</evidence>
<dbReference type="Proteomes" id="UP000015453">
    <property type="component" value="Unassembled WGS sequence"/>
</dbReference>
<evidence type="ECO:0000256" key="2">
    <source>
        <dbReference type="RuleBase" id="RU003844"/>
    </source>
</evidence>
<dbReference type="AlphaFoldDB" id="S8E9E4"/>
<dbReference type="GO" id="GO:0005829">
    <property type="term" value="C:cytosol"/>
    <property type="evidence" value="ECO:0007669"/>
    <property type="project" value="TreeGrafter"/>
</dbReference>
<dbReference type="InterPro" id="IPR018494">
    <property type="entry name" value="Oxysterol-bd_CS"/>
</dbReference>
<protein>
    <submittedName>
        <fullName evidence="3">Oxysterol-binding protein</fullName>
    </submittedName>
</protein>
<dbReference type="Gene3D" id="2.40.160.120">
    <property type="match status" value="1"/>
</dbReference>
<accession>S8E9E4</accession>
<comment type="similarity">
    <text evidence="1 2">Belongs to the OSBP family.</text>
</comment>
<evidence type="ECO:0000256" key="1">
    <source>
        <dbReference type="ARBA" id="ARBA00008842"/>
    </source>
</evidence>
<name>S8E9E4_9LAMI</name>
<proteinExistence type="inferred from homology"/>
<comment type="caution">
    <text evidence="3">The sequence shown here is derived from an EMBL/GenBank/DDBJ whole genome shotgun (WGS) entry which is preliminary data.</text>
</comment>
<dbReference type="FunFam" id="2.40.160.120:FF:000011">
    <property type="entry name" value="Oxysterol-binding protein-related protein 4C"/>
    <property type="match status" value="1"/>
</dbReference>
<dbReference type="InterPro" id="IPR037239">
    <property type="entry name" value="OSBP_sf"/>
</dbReference>
<dbReference type="GO" id="GO:0032934">
    <property type="term" value="F:sterol binding"/>
    <property type="evidence" value="ECO:0007669"/>
    <property type="project" value="TreeGrafter"/>
</dbReference>
<dbReference type="PANTHER" id="PTHR10972:SF102">
    <property type="entry name" value="OXYSTEROL-BINDING PROTEIN"/>
    <property type="match status" value="1"/>
</dbReference>
<keyword evidence="4" id="KW-1185">Reference proteome</keyword>
<dbReference type="SUPFAM" id="SSF144000">
    <property type="entry name" value="Oxysterol-binding protein-like"/>
    <property type="match status" value="1"/>
</dbReference>
<dbReference type="Pfam" id="PF01237">
    <property type="entry name" value="Oxysterol_BP"/>
    <property type="match status" value="1"/>
</dbReference>
<dbReference type="InterPro" id="IPR000648">
    <property type="entry name" value="Oxysterol-bd"/>
</dbReference>
<dbReference type="PANTHER" id="PTHR10972">
    <property type="entry name" value="OXYSTEROL-BINDING PROTEIN-RELATED"/>
    <property type="match status" value="1"/>
</dbReference>
<gene>
    <name evidence="3" type="ORF">M569_05661</name>
</gene>
<reference evidence="3 4" key="1">
    <citation type="journal article" date="2013" name="BMC Genomics">
        <title>The miniature genome of a carnivorous plant Genlisea aurea contains a low number of genes and short non-coding sequences.</title>
        <authorList>
            <person name="Leushkin E.V."/>
            <person name="Sutormin R.A."/>
            <person name="Nabieva E.R."/>
            <person name="Penin A.A."/>
            <person name="Kondrashov A.S."/>
            <person name="Logacheva M.D."/>
        </authorList>
    </citation>
    <scope>NUCLEOTIDE SEQUENCE [LARGE SCALE GENOMIC DNA]</scope>
</reference>
<dbReference type="GO" id="GO:0016020">
    <property type="term" value="C:membrane"/>
    <property type="evidence" value="ECO:0007669"/>
    <property type="project" value="TreeGrafter"/>
</dbReference>
<dbReference type="EMBL" id="AUSU01002291">
    <property type="protein sequence ID" value="EPS69107.1"/>
    <property type="molecule type" value="Genomic_DNA"/>
</dbReference>
<sequence>MQLPPSFNLPKSQLHCYGESIYCTASDLLTECGRGGTPMQRFLSVVAWSVSMIRPLEFGVAPYNPILGETHHVSRNSLNVVVEQVCHHPPVTALHATDEKEGVEIIWCQSPLPKFYGTHIETEMRGKINLKLRNAKETYQIDSPNLVIRFLPAPSVDWIGNVSIKCRESGLEARISYGSNSFFRLPSSYRSVRGKILASSRTVYEVKGHWDRIVTVTDAVGKRTVIYDAKTSISNLKTPVVTDKKESTVVWGEVSRGILEKNWSRAREAKAAIEEKQRREMGGMEWRPKYFTFTPSDDNPWECSPILPNVPPAPITIE</sequence>
<dbReference type="PROSITE" id="PS01013">
    <property type="entry name" value="OSBP"/>
    <property type="match status" value="1"/>
</dbReference>
<dbReference type="Gene3D" id="3.30.70.3490">
    <property type="match status" value="1"/>
</dbReference>